<gene>
    <name evidence="3" type="ORF">FFLO_01243</name>
</gene>
<dbReference type="EMBL" id="JABELV010000017">
    <property type="protein sequence ID" value="KAG7566984.1"/>
    <property type="molecule type" value="Genomic_DNA"/>
</dbReference>
<keyword evidence="4" id="KW-1185">Reference proteome</keyword>
<feature type="compositionally biased region" description="Low complexity" evidence="2">
    <location>
        <begin position="444"/>
        <end position="456"/>
    </location>
</feature>
<evidence type="ECO:0000256" key="1">
    <source>
        <dbReference type="SAM" id="Coils"/>
    </source>
</evidence>
<accession>A0A8K0NSZ5</accession>
<feature type="compositionally biased region" description="Low complexity" evidence="2">
    <location>
        <begin position="14"/>
        <end position="28"/>
    </location>
</feature>
<feature type="region of interest" description="Disordered" evidence="2">
    <location>
        <begin position="1"/>
        <end position="331"/>
    </location>
</feature>
<feature type="region of interest" description="Disordered" evidence="2">
    <location>
        <begin position="731"/>
        <end position="756"/>
    </location>
</feature>
<dbReference type="AlphaFoldDB" id="A0A8K0NSZ5"/>
<feature type="compositionally biased region" description="Polar residues" evidence="2">
    <location>
        <begin position="280"/>
        <end position="292"/>
    </location>
</feature>
<sequence length="860" mass="90619">MPAPRRQPRRQTSHHSSASSSAASLPSDSDSESQPSEDEIEVSVDSQVANGKAKGDEPLDAAGKPKKQQKKKVKAGRRARRRSDDESENESDGKGKEEEPAEEVTFEEFTGTAKPDAGPSQPRPQPPPHSRAQPRSKPPAPGSKKSTSTSAPTAASTTTSKPANSSATAPVASASASQTAGTGPGKKTKEEKEAERREKKRAKNKERRRKVREGAGAAGTVADGDGDEKVETDQADTKEAPADAELRDKPEEQDEQHAEGGPRKVDIEDDHNADDANNNSQPISKAPSNRQLYLSRLTADPSFTPRVGSFWTHDERHYSKGKFGEDGEFAGLRGMSGWWRGAGGERGGRGRGRGFAAGRGGAGRGRGGFGFGAGNAVGEKVENQPVVPPSGETALESAADSTPAVAAPRADASSSSWGHDAFEKMEQAEKRRSEAREKRRIQQALRGGAAAAAPGVGFAGRGRGRGRGGAVGWGYGQAYAGHQMGQFVFGQDMQQVQGGVQVNGGGQEDVLPADDGRITVKLPRSDSSINVPLASTSSGFTGDSAPITAHAHSALDNSAVVVKLPSAAIDNAAVPVAALSADHGEDSETVANLNLQAEIEYLKSQQATIAQKERQLDEELKRLEIGSRRVDSVAVPVSENGSMSSAPASSSYLPHNGMPYGMPPPPSFVPPGIAMAENGSFFEIATGQPVVFVASNSPAPPGNYSNGPFPSQPYFGNQHPGAGPFFRGGYPGEQHPHLSRGDSFSTFTPPPYGRDSPLGYPSQPVPPGYFAPPRPGGKIQIRAPSSHEVAILKNPGKLGSSEQSSEPHTIPEGQAYSVDNPYAYQNQMIQPMAGQGYYPGMPMHQGYPPQSGYDYGYGQY</sequence>
<keyword evidence="1" id="KW-0175">Coiled coil</keyword>
<feature type="compositionally biased region" description="Basic and acidic residues" evidence="2">
    <location>
        <begin position="187"/>
        <end position="197"/>
    </location>
</feature>
<feature type="region of interest" description="Disordered" evidence="2">
    <location>
        <begin position="795"/>
        <end position="816"/>
    </location>
</feature>
<comment type="caution">
    <text evidence="3">The sequence shown here is derived from an EMBL/GenBank/DDBJ whole genome shotgun (WGS) entry which is preliminary data.</text>
</comment>
<reference evidence="3" key="1">
    <citation type="submission" date="2020-04" db="EMBL/GenBank/DDBJ databases">
        <title>Analysis of mating type loci in Filobasidium floriforme.</title>
        <authorList>
            <person name="Nowrousian M."/>
        </authorList>
    </citation>
    <scope>NUCLEOTIDE SEQUENCE</scope>
    <source>
        <strain evidence="3">CBS 6242</strain>
    </source>
</reference>
<protein>
    <recommendedName>
        <fullName evidence="5">Btz domain-containing protein</fullName>
    </recommendedName>
</protein>
<dbReference type="Proteomes" id="UP000812966">
    <property type="component" value="Unassembled WGS sequence"/>
</dbReference>
<feature type="compositionally biased region" description="Basic residues" evidence="2">
    <location>
        <begin position="1"/>
        <end position="13"/>
    </location>
</feature>
<feature type="compositionally biased region" description="Basic and acidic residues" evidence="2">
    <location>
        <begin position="420"/>
        <end position="437"/>
    </location>
</feature>
<organism evidence="3 4">
    <name type="scientific">Filobasidium floriforme</name>
    <dbReference type="NCBI Taxonomy" id="5210"/>
    <lineage>
        <taxon>Eukaryota</taxon>
        <taxon>Fungi</taxon>
        <taxon>Dikarya</taxon>
        <taxon>Basidiomycota</taxon>
        <taxon>Agaricomycotina</taxon>
        <taxon>Tremellomycetes</taxon>
        <taxon>Filobasidiales</taxon>
        <taxon>Filobasidiaceae</taxon>
        <taxon>Filobasidium</taxon>
    </lineage>
</organism>
<feature type="coiled-coil region" evidence="1">
    <location>
        <begin position="602"/>
        <end position="629"/>
    </location>
</feature>
<proteinExistence type="predicted"/>
<evidence type="ECO:0000256" key="2">
    <source>
        <dbReference type="SAM" id="MobiDB-lite"/>
    </source>
</evidence>
<evidence type="ECO:0000313" key="3">
    <source>
        <dbReference type="EMBL" id="KAG7566984.1"/>
    </source>
</evidence>
<evidence type="ECO:0008006" key="5">
    <source>
        <dbReference type="Google" id="ProtNLM"/>
    </source>
</evidence>
<feature type="compositionally biased region" description="Basic and acidic residues" evidence="2">
    <location>
        <begin position="312"/>
        <end position="325"/>
    </location>
</feature>
<feature type="compositionally biased region" description="Low complexity" evidence="2">
    <location>
        <begin position="142"/>
        <end position="177"/>
    </location>
</feature>
<feature type="region of interest" description="Disordered" evidence="2">
    <location>
        <begin position="384"/>
        <end position="463"/>
    </location>
</feature>
<feature type="compositionally biased region" description="Basic residues" evidence="2">
    <location>
        <begin position="64"/>
        <end position="81"/>
    </location>
</feature>
<feature type="compositionally biased region" description="Acidic residues" evidence="2">
    <location>
        <begin position="29"/>
        <end position="42"/>
    </location>
</feature>
<feature type="compositionally biased region" description="Basic and acidic residues" evidence="2">
    <location>
        <begin position="227"/>
        <end position="266"/>
    </location>
</feature>
<evidence type="ECO:0000313" key="4">
    <source>
        <dbReference type="Proteomes" id="UP000812966"/>
    </source>
</evidence>
<feature type="compositionally biased region" description="Low complexity" evidence="2">
    <location>
        <begin position="214"/>
        <end position="223"/>
    </location>
</feature>
<feature type="compositionally biased region" description="Basic residues" evidence="2">
    <location>
        <begin position="198"/>
        <end position="211"/>
    </location>
</feature>
<name>A0A8K0NSZ5_9TREE</name>